<reference evidence="2 3" key="1">
    <citation type="journal article" date="2023" name="Life. Sci Alliance">
        <title>Evolutionary insights into 3D genome organization and epigenetic landscape of Vigna mungo.</title>
        <authorList>
            <person name="Junaid A."/>
            <person name="Singh B."/>
            <person name="Bhatia S."/>
        </authorList>
    </citation>
    <scope>NUCLEOTIDE SEQUENCE [LARGE SCALE GENOMIC DNA]</scope>
    <source>
        <strain evidence="2">Urdbean</strain>
    </source>
</reference>
<feature type="region of interest" description="Disordered" evidence="1">
    <location>
        <begin position="38"/>
        <end position="107"/>
    </location>
</feature>
<protein>
    <submittedName>
        <fullName evidence="2">Uncharacterized protein</fullName>
    </submittedName>
</protein>
<organism evidence="2 3">
    <name type="scientific">Vigna mungo</name>
    <name type="common">Black gram</name>
    <name type="synonym">Phaseolus mungo</name>
    <dbReference type="NCBI Taxonomy" id="3915"/>
    <lineage>
        <taxon>Eukaryota</taxon>
        <taxon>Viridiplantae</taxon>
        <taxon>Streptophyta</taxon>
        <taxon>Embryophyta</taxon>
        <taxon>Tracheophyta</taxon>
        <taxon>Spermatophyta</taxon>
        <taxon>Magnoliopsida</taxon>
        <taxon>eudicotyledons</taxon>
        <taxon>Gunneridae</taxon>
        <taxon>Pentapetalae</taxon>
        <taxon>rosids</taxon>
        <taxon>fabids</taxon>
        <taxon>Fabales</taxon>
        <taxon>Fabaceae</taxon>
        <taxon>Papilionoideae</taxon>
        <taxon>50 kb inversion clade</taxon>
        <taxon>NPAAA clade</taxon>
        <taxon>indigoferoid/millettioid clade</taxon>
        <taxon>Phaseoleae</taxon>
        <taxon>Vigna</taxon>
    </lineage>
</organism>
<accession>A0AAQ3P1X3</accession>
<dbReference type="AlphaFoldDB" id="A0AAQ3P1X3"/>
<sequence>MRLRPEIRQRFRTFTLVNHLQAICLARDVEAEVQGEGFQRGGGIQGWKSNRDWGTGRGEKSRSGSGQGPHLGKIGIGLGPTPSIPTKPLSAASSSPHESRLTTQGSRVSVDRFSTVDRNRSTKHLPYSELMNRKAQGLCFRCSEKYHPLHRCIERQL</sequence>
<evidence type="ECO:0000256" key="1">
    <source>
        <dbReference type="SAM" id="MobiDB-lite"/>
    </source>
</evidence>
<feature type="compositionally biased region" description="Gly residues" evidence="1">
    <location>
        <begin position="65"/>
        <end position="78"/>
    </location>
</feature>
<proteinExistence type="predicted"/>
<keyword evidence="3" id="KW-1185">Reference proteome</keyword>
<gene>
    <name evidence="2" type="ORF">V8G54_007808</name>
</gene>
<evidence type="ECO:0000313" key="3">
    <source>
        <dbReference type="Proteomes" id="UP001374535"/>
    </source>
</evidence>
<name>A0AAQ3P1X3_VIGMU</name>
<dbReference type="Proteomes" id="UP001374535">
    <property type="component" value="Chromosome 2"/>
</dbReference>
<evidence type="ECO:0000313" key="2">
    <source>
        <dbReference type="EMBL" id="WVZ20486.1"/>
    </source>
</evidence>
<feature type="compositionally biased region" description="Polar residues" evidence="1">
    <location>
        <begin position="91"/>
        <end position="107"/>
    </location>
</feature>
<dbReference type="EMBL" id="CP144699">
    <property type="protein sequence ID" value="WVZ20486.1"/>
    <property type="molecule type" value="Genomic_DNA"/>
</dbReference>